<protein>
    <submittedName>
        <fullName evidence="2">Uncharacterized protein</fullName>
    </submittedName>
</protein>
<reference evidence="2 3" key="2">
    <citation type="submission" date="2019-01" db="EMBL/GenBank/DDBJ databases">
        <title>Hymenobacter humicola sp. nov., isolated from soils in Antarctica.</title>
        <authorList>
            <person name="Sedlacek I."/>
            <person name="Holochova P."/>
            <person name="Kralova S."/>
            <person name="Pantucek R."/>
            <person name="Stankova E."/>
            <person name="Vrbovska V."/>
            <person name="Kristofova L."/>
            <person name="Svec P."/>
            <person name="Busse H.-J."/>
        </authorList>
    </citation>
    <scope>NUCLEOTIDE SEQUENCE [LARGE SCALE GENOMIC DNA]</scope>
    <source>
        <strain evidence="2 3">CCM 8852</strain>
    </source>
</reference>
<keyword evidence="1" id="KW-0732">Signal</keyword>
<reference evidence="2 3" key="1">
    <citation type="submission" date="2018-09" db="EMBL/GenBank/DDBJ databases">
        <authorList>
            <person name="Zeman M."/>
            <person name="Pardy F."/>
        </authorList>
    </citation>
    <scope>NUCLEOTIDE SEQUENCE [LARGE SCALE GENOMIC DNA]</scope>
    <source>
        <strain evidence="2 3">CCM 8852</strain>
    </source>
</reference>
<evidence type="ECO:0000256" key="1">
    <source>
        <dbReference type="SAM" id="SignalP"/>
    </source>
</evidence>
<evidence type="ECO:0000313" key="3">
    <source>
        <dbReference type="Proteomes" id="UP000284250"/>
    </source>
</evidence>
<feature type="signal peptide" evidence="1">
    <location>
        <begin position="1"/>
        <end position="20"/>
    </location>
</feature>
<gene>
    <name evidence="2" type="ORF">D0T11_18385</name>
</gene>
<dbReference type="AlphaFoldDB" id="A0A418QNM3"/>
<accession>A0A418QNM3</accession>
<organism evidence="2 3">
    <name type="scientific">Hymenobacter rubripertinctus</name>
    <dbReference type="NCBI Taxonomy" id="2029981"/>
    <lineage>
        <taxon>Bacteria</taxon>
        <taxon>Pseudomonadati</taxon>
        <taxon>Bacteroidota</taxon>
        <taxon>Cytophagia</taxon>
        <taxon>Cytophagales</taxon>
        <taxon>Hymenobacteraceae</taxon>
        <taxon>Hymenobacter</taxon>
    </lineage>
</organism>
<feature type="chain" id="PRO_5019450468" evidence="1">
    <location>
        <begin position="21"/>
        <end position="197"/>
    </location>
</feature>
<dbReference type="EMBL" id="QYCN01000038">
    <property type="protein sequence ID" value="RIY06640.1"/>
    <property type="molecule type" value="Genomic_DNA"/>
</dbReference>
<dbReference type="Proteomes" id="UP000284250">
    <property type="component" value="Unassembled WGS sequence"/>
</dbReference>
<sequence length="197" mass="21091">MNRYPILLLLPLSLLGSACSSDNTLENKTQAPSIDTPVVSATSAVDEKNGFRAFHFGDDVSQFSDLTPGISSREEGIKSYGMKQGKENLKIGDAKLQSIEYTFYHDKLYHVDLIVDGSDNLAKVTAAATSLYGEPSSTISGNGVKWEGQKVEARTLSVQRGGLAGGTTGYLRIKSKLIEQQVEAAKTDAAKKGSADL</sequence>
<name>A0A418QNM3_9BACT</name>
<dbReference type="PROSITE" id="PS51257">
    <property type="entry name" value="PROKAR_LIPOPROTEIN"/>
    <property type="match status" value="1"/>
</dbReference>
<proteinExistence type="predicted"/>
<keyword evidence="3" id="KW-1185">Reference proteome</keyword>
<comment type="caution">
    <text evidence="2">The sequence shown here is derived from an EMBL/GenBank/DDBJ whole genome shotgun (WGS) entry which is preliminary data.</text>
</comment>
<evidence type="ECO:0000313" key="2">
    <source>
        <dbReference type="EMBL" id="RIY06640.1"/>
    </source>
</evidence>
<dbReference type="RefSeq" id="WP_119657274.1">
    <property type="nucleotide sequence ID" value="NZ_JBHUOI010000079.1"/>
</dbReference>
<dbReference type="OrthoDB" id="880296at2"/>